<dbReference type="CDD" id="cd00383">
    <property type="entry name" value="trans_reg_C"/>
    <property type="match status" value="1"/>
</dbReference>
<dbReference type="PROSITE" id="PS50110">
    <property type="entry name" value="RESPONSE_REGULATORY"/>
    <property type="match status" value="1"/>
</dbReference>
<dbReference type="InterPro" id="IPR016032">
    <property type="entry name" value="Sig_transdc_resp-reg_C-effctor"/>
</dbReference>
<dbReference type="Pfam" id="PF00072">
    <property type="entry name" value="Response_reg"/>
    <property type="match status" value="1"/>
</dbReference>
<dbReference type="InterPro" id="IPR036388">
    <property type="entry name" value="WH-like_DNA-bd_sf"/>
</dbReference>
<dbReference type="Gene3D" id="1.10.10.10">
    <property type="entry name" value="Winged helix-like DNA-binding domain superfamily/Winged helix DNA-binding domain"/>
    <property type="match status" value="1"/>
</dbReference>
<evidence type="ECO:0000313" key="6">
    <source>
        <dbReference type="EMBL" id="SES39213.1"/>
    </source>
</evidence>
<dbReference type="SMART" id="SM00862">
    <property type="entry name" value="Trans_reg_C"/>
    <property type="match status" value="1"/>
</dbReference>
<dbReference type="SUPFAM" id="SSF46894">
    <property type="entry name" value="C-terminal effector domain of the bipartite response regulators"/>
    <property type="match status" value="1"/>
</dbReference>
<dbReference type="EMBL" id="FOGI01000012">
    <property type="protein sequence ID" value="SES39213.1"/>
    <property type="molecule type" value="Genomic_DNA"/>
</dbReference>
<feature type="modified residue" description="4-aspartylphosphate" evidence="2">
    <location>
        <position position="52"/>
    </location>
</feature>
<dbReference type="InterPro" id="IPR039420">
    <property type="entry name" value="WalR-like"/>
</dbReference>
<evidence type="ECO:0000256" key="2">
    <source>
        <dbReference type="PROSITE-ProRule" id="PRU00169"/>
    </source>
</evidence>
<dbReference type="InterPro" id="IPR001789">
    <property type="entry name" value="Sig_transdc_resp-reg_receiver"/>
</dbReference>
<feature type="domain" description="OmpR/PhoB-type" evidence="5">
    <location>
        <begin position="126"/>
        <end position="226"/>
    </location>
</feature>
<gene>
    <name evidence="6" type="ORF">SAMN04487818_11242</name>
</gene>
<sequence>MSTVLVVEDEPDIALALRVILERAGHEVVVAPDGRQGLRVLHESHPTLVLLDIGLPVIDGWMVLERIRDVSEVPVLLLTAHGMEADKVRGLRGGADDYLTKPFSTSELLARIEAILRRTEQAGGSSQTEVYDDGVVRMDHRSRRVFVNGVEAEVNATEYRLLSTFVQHKGAVLSPRQLLNLVWNDPTGIGADRVKFAVLRLRRKLGWSADDSPIKAARGMGYRYDVPKA</sequence>
<evidence type="ECO:0000313" key="7">
    <source>
        <dbReference type="Proteomes" id="UP000199051"/>
    </source>
</evidence>
<feature type="domain" description="Response regulatory" evidence="4">
    <location>
        <begin position="3"/>
        <end position="116"/>
    </location>
</feature>
<dbReference type="InterPro" id="IPR001867">
    <property type="entry name" value="OmpR/PhoB-type_DNA-bd"/>
</dbReference>
<dbReference type="Proteomes" id="UP000199051">
    <property type="component" value="Unassembled WGS sequence"/>
</dbReference>
<dbReference type="STRING" id="155974.SAMN04487818_11242"/>
<evidence type="ECO:0000259" key="4">
    <source>
        <dbReference type="PROSITE" id="PS50110"/>
    </source>
</evidence>
<keyword evidence="2" id="KW-0597">Phosphoprotein</keyword>
<dbReference type="AlphaFoldDB" id="A0A1H9X0M5"/>
<dbReference type="GO" id="GO:0032993">
    <property type="term" value="C:protein-DNA complex"/>
    <property type="evidence" value="ECO:0007669"/>
    <property type="project" value="TreeGrafter"/>
</dbReference>
<dbReference type="Pfam" id="PF00486">
    <property type="entry name" value="Trans_reg_C"/>
    <property type="match status" value="1"/>
</dbReference>
<dbReference type="GO" id="GO:0005829">
    <property type="term" value="C:cytosol"/>
    <property type="evidence" value="ECO:0007669"/>
    <property type="project" value="TreeGrafter"/>
</dbReference>
<dbReference type="PANTHER" id="PTHR48111">
    <property type="entry name" value="REGULATOR OF RPOS"/>
    <property type="match status" value="1"/>
</dbReference>
<dbReference type="CDD" id="cd17574">
    <property type="entry name" value="REC_OmpR"/>
    <property type="match status" value="1"/>
</dbReference>
<dbReference type="RefSeq" id="WP_092783956.1">
    <property type="nucleotide sequence ID" value="NZ_FOGI01000012.1"/>
</dbReference>
<dbReference type="Gene3D" id="6.10.250.690">
    <property type="match status" value="1"/>
</dbReference>
<evidence type="ECO:0000256" key="3">
    <source>
        <dbReference type="PROSITE-ProRule" id="PRU01091"/>
    </source>
</evidence>
<feature type="DNA-binding region" description="OmpR/PhoB-type" evidence="3">
    <location>
        <begin position="126"/>
        <end position="226"/>
    </location>
</feature>
<dbReference type="SUPFAM" id="SSF52172">
    <property type="entry name" value="CheY-like"/>
    <property type="match status" value="1"/>
</dbReference>
<protein>
    <submittedName>
        <fullName evidence="6">DNA-binding response regulator, OmpR family, contains REC and winged-helix (WHTH) domain</fullName>
    </submittedName>
</protein>
<proteinExistence type="predicted"/>
<dbReference type="InterPro" id="IPR011006">
    <property type="entry name" value="CheY-like_superfamily"/>
</dbReference>
<dbReference type="Gene3D" id="3.40.50.2300">
    <property type="match status" value="1"/>
</dbReference>
<evidence type="ECO:0000259" key="5">
    <source>
        <dbReference type="PROSITE" id="PS51755"/>
    </source>
</evidence>
<dbReference type="GO" id="GO:0006355">
    <property type="term" value="P:regulation of DNA-templated transcription"/>
    <property type="evidence" value="ECO:0007669"/>
    <property type="project" value="InterPro"/>
</dbReference>
<dbReference type="PROSITE" id="PS51755">
    <property type="entry name" value="OMPR_PHOB"/>
    <property type="match status" value="1"/>
</dbReference>
<keyword evidence="1 3" id="KW-0238">DNA-binding</keyword>
<reference evidence="7" key="1">
    <citation type="submission" date="2016-10" db="EMBL/GenBank/DDBJ databases">
        <authorList>
            <person name="Varghese N."/>
            <person name="Submissions S."/>
        </authorList>
    </citation>
    <scope>NUCLEOTIDE SEQUENCE [LARGE SCALE GENOMIC DNA]</scope>
    <source>
        <strain evidence="7">DSM 44260</strain>
    </source>
</reference>
<keyword evidence="7" id="KW-1185">Reference proteome</keyword>
<evidence type="ECO:0000256" key="1">
    <source>
        <dbReference type="ARBA" id="ARBA00023125"/>
    </source>
</evidence>
<organism evidence="6 7">
    <name type="scientific">Actinokineospora terrae</name>
    <dbReference type="NCBI Taxonomy" id="155974"/>
    <lineage>
        <taxon>Bacteria</taxon>
        <taxon>Bacillati</taxon>
        <taxon>Actinomycetota</taxon>
        <taxon>Actinomycetes</taxon>
        <taxon>Pseudonocardiales</taxon>
        <taxon>Pseudonocardiaceae</taxon>
        <taxon>Actinokineospora</taxon>
    </lineage>
</organism>
<accession>A0A1H9X0M5</accession>
<dbReference type="SMART" id="SM00448">
    <property type="entry name" value="REC"/>
    <property type="match status" value="1"/>
</dbReference>
<dbReference type="PANTHER" id="PTHR48111:SF50">
    <property type="entry name" value="KDP OPERON TRANSCRIPTIONAL REGULATORY PROTEIN KDPE"/>
    <property type="match status" value="1"/>
</dbReference>
<name>A0A1H9X0M5_9PSEU</name>
<dbReference type="GO" id="GO:0000156">
    <property type="term" value="F:phosphorelay response regulator activity"/>
    <property type="evidence" value="ECO:0007669"/>
    <property type="project" value="TreeGrafter"/>
</dbReference>
<dbReference type="GO" id="GO:0000976">
    <property type="term" value="F:transcription cis-regulatory region binding"/>
    <property type="evidence" value="ECO:0007669"/>
    <property type="project" value="TreeGrafter"/>
</dbReference>